<dbReference type="AlphaFoldDB" id="A0A8S9LG64"/>
<organism evidence="1">
    <name type="scientific">Brassica cretica</name>
    <name type="common">Mustard</name>
    <dbReference type="NCBI Taxonomy" id="69181"/>
    <lineage>
        <taxon>Eukaryota</taxon>
        <taxon>Viridiplantae</taxon>
        <taxon>Streptophyta</taxon>
        <taxon>Embryophyta</taxon>
        <taxon>Tracheophyta</taxon>
        <taxon>Spermatophyta</taxon>
        <taxon>Magnoliopsida</taxon>
        <taxon>eudicotyledons</taxon>
        <taxon>Gunneridae</taxon>
        <taxon>Pentapetalae</taxon>
        <taxon>rosids</taxon>
        <taxon>malvids</taxon>
        <taxon>Brassicales</taxon>
        <taxon>Brassicaceae</taxon>
        <taxon>Brassiceae</taxon>
        <taxon>Brassica</taxon>
    </lineage>
</organism>
<proteinExistence type="predicted"/>
<comment type="caution">
    <text evidence="1">The sequence shown here is derived from an EMBL/GenBank/DDBJ whole genome shotgun (WGS) entry which is preliminary data.</text>
</comment>
<reference evidence="1" key="1">
    <citation type="submission" date="2019-12" db="EMBL/GenBank/DDBJ databases">
        <title>Genome sequencing and annotation of Brassica cretica.</title>
        <authorList>
            <person name="Studholme D.J."/>
            <person name="Sarris P.F."/>
        </authorList>
    </citation>
    <scope>NUCLEOTIDE SEQUENCE</scope>
    <source>
        <strain evidence="1">PFS-102/07</strain>
        <tissue evidence="1">Leaf</tissue>
    </source>
</reference>
<evidence type="ECO:0000313" key="1">
    <source>
        <dbReference type="EMBL" id="KAF2605031.1"/>
    </source>
</evidence>
<name>A0A8S9LG64_BRACR</name>
<dbReference type="EMBL" id="QGKY02000094">
    <property type="protein sequence ID" value="KAF2605031.1"/>
    <property type="molecule type" value="Genomic_DNA"/>
</dbReference>
<protein>
    <submittedName>
        <fullName evidence="1">Uncharacterized protein</fullName>
    </submittedName>
</protein>
<gene>
    <name evidence="1" type="ORF">F2Q70_00025922</name>
</gene>
<accession>A0A8S9LG64</accession>
<sequence length="129" mass="13355">MSLGSKSTCSTSLASVSLAGGRGLSVLRFSAADVSLGFCPEERSRDVPGLSSGVAMSSFLPWIFVDPRGRTAWVLAIKAENIFLNSSSVAALAVALAAETSAAGVWRLVSLPPLRGVCMLFVSSVDMSD</sequence>